<evidence type="ECO:0000256" key="5">
    <source>
        <dbReference type="ARBA" id="ARBA00023136"/>
    </source>
</evidence>
<dbReference type="PANTHER" id="PTHR30442:SF0">
    <property type="entry name" value="FE(3+) DICITRATE TRANSPORT PROTEIN FECA"/>
    <property type="match status" value="1"/>
</dbReference>
<evidence type="ECO:0000256" key="7">
    <source>
        <dbReference type="SAM" id="MobiDB-lite"/>
    </source>
</evidence>
<feature type="domain" description="TonB-dependent receptor plug" evidence="9">
    <location>
        <begin position="36"/>
        <end position="145"/>
    </location>
</feature>
<evidence type="ECO:0000256" key="4">
    <source>
        <dbReference type="ARBA" id="ARBA00023077"/>
    </source>
</evidence>
<keyword evidence="10" id="KW-0675">Receptor</keyword>
<feature type="domain" description="TonB-dependent receptor-like beta-barrel" evidence="8">
    <location>
        <begin position="250"/>
        <end position="644"/>
    </location>
</feature>
<keyword evidence="4" id="KW-0798">TonB box</keyword>
<dbReference type="EMBL" id="GU191802">
    <property type="protein sequence ID" value="ACZ28654.1"/>
    <property type="molecule type" value="Genomic_DNA"/>
</dbReference>
<protein>
    <submittedName>
        <fullName evidence="10">TonB-dependent receptor</fullName>
    </submittedName>
</protein>
<dbReference type="InterPro" id="IPR039426">
    <property type="entry name" value="TonB-dep_rcpt-like"/>
</dbReference>
<keyword evidence="5" id="KW-0472">Membrane</keyword>
<evidence type="ECO:0000313" key="10">
    <source>
        <dbReference type="EMBL" id="ACZ28654.1"/>
    </source>
</evidence>
<dbReference type="Gene3D" id="2.170.130.10">
    <property type="entry name" value="TonB-dependent receptor, plug domain"/>
    <property type="match status" value="1"/>
</dbReference>
<comment type="subcellular location">
    <subcellularLocation>
        <location evidence="1">Cell outer membrane</location>
        <topology evidence="1">Multi-pass membrane protein</topology>
    </subcellularLocation>
</comment>
<feature type="region of interest" description="Disordered" evidence="7">
    <location>
        <begin position="503"/>
        <end position="524"/>
    </location>
</feature>
<name>E3T342_9ZZZZ</name>
<accession>E3T342</accession>
<proteinExistence type="predicted"/>
<evidence type="ECO:0000256" key="6">
    <source>
        <dbReference type="ARBA" id="ARBA00023237"/>
    </source>
</evidence>
<dbReference type="InterPro" id="IPR036942">
    <property type="entry name" value="Beta-barrel_TonB_sf"/>
</dbReference>
<evidence type="ECO:0000256" key="1">
    <source>
        <dbReference type="ARBA" id="ARBA00004571"/>
    </source>
</evidence>
<keyword evidence="6" id="KW-0998">Cell outer membrane</keyword>
<dbReference type="Gene3D" id="2.40.170.20">
    <property type="entry name" value="TonB-dependent receptor, beta-barrel domain"/>
    <property type="match status" value="1"/>
</dbReference>
<dbReference type="InterPro" id="IPR012910">
    <property type="entry name" value="Plug_dom"/>
</dbReference>
<sequence>MGLAIPAGAVDDDSGTAPDPKILNKVMVIGNPANIDKIPGSAQVVTKEDIRQQNYDDINRVLRKVPGVYVREEDGFGLFPSISLRGVDTTRNAKITIMEDGVMMAPAPYSAPAAYYSPTTGRMSGLEVLKGSSQIKYGPHTTGGVINYLSTPVPTKETAYLKSTFGSFNEQRTHAYAGSTFDTANAGQFGVLIEGYKRQNDGFKTIDETADFRNGDDTGFSKTDALIKLSWEPATQTYQRIELKYGNSELDANETYLGLTEADFNKDPTRRYAASRFDNMDAEQTQTSLRYAISPNDDLDIIATLYNNDFKRNWYKLNKVDGTNLSKVLATPGTAQDCMKGTAACELKIKANNREYNAKGVEAVVYYRFGPDTARHEVTAGIRSHQDEVRRFQWEDKYAQDANGTISGMTPGTPGDAGDRLQKTEALAVFVQDTIEMGRLTIVPGVRYEKLDQTSEDPRGTLQGVGGTKDRDGKNSFDMTAGGVGAAWQFNDSWTGFGGVHSGFSPPSPRGTRGGLDPETSTSFEAGARYTNPQQALAAEATLFHAAFKDLIVIDNVGGVGTGDNEKFGEVNTSGVELAVQYDAGIARGWRLRNPWFLSMTWTSAEQQNDARSTDAESIFSFGKKGNKVPYIPVTGSQLWNRGGINALGRLYFGVATWAKPGPAPTTWIIRSTVTAMVTPVTAKQTRILWLIFRRSIVSATASGCSVEYKTCWMKSTSYRVSRMGHAVACRSLRMLASKWRCSNPLISTLVCEKHKDIPPL</sequence>
<dbReference type="Pfam" id="PF00593">
    <property type="entry name" value="TonB_dep_Rec_b-barrel"/>
    <property type="match status" value="1"/>
</dbReference>
<dbReference type="InterPro" id="IPR000531">
    <property type="entry name" value="Beta-barrel_TonB"/>
</dbReference>
<keyword evidence="2" id="KW-0813">Transport</keyword>
<evidence type="ECO:0000259" key="9">
    <source>
        <dbReference type="Pfam" id="PF07715"/>
    </source>
</evidence>
<reference evidence="10" key="1">
    <citation type="journal article" date="2011" name="ISME J.">
        <title>Comparative metagenomics of microbial communities inhabiting deep-sea hydrothermal vent chimneys with contrasting chemistries.</title>
        <authorList>
            <person name="Xie W."/>
            <person name="Wang F."/>
            <person name="Guo L."/>
            <person name="Chen Z."/>
            <person name="Sievert S.M."/>
            <person name="Meng J."/>
            <person name="Huang G."/>
            <person name="Li Y."/>
            <person name="Yan Q."/>
            <person name="Wu S."/>
            <person name="Wang X."/>
            <person name="Chen S."/>
            <person name="He G."/>
            <person name="Xiao X."/>
            <person name="Xu A."/>
        </authorList>
    </citation>
    <scope>NUCLEOTIDE SEQUENCE</scope>
</reference>
<evidence type="ECO:0000259" key="8">
    <source>
        <dbReference type="Pfam" id="PF00593"/>
    </source>
</evidence>
<dbReference type="PANTHER" id="PTHR30442">
    <property type="entry name" value="IRON III DICITRATE TRANSPORT PROTEIN FECA"/>
    <property type="match status" value="1"/>
</dbReference>
<keyword evidence="3" id="KW-0812">Transmembrane</keyword>
<evidence type="ECO:0000256" key="3">
    <source>
        <dbReference type="ARBA" id="ARBA00022692"/>
    </source>
</evidence>
<organism evidence="10">
    <name type="scientific">uncultured organism</name>
    <dbReference type="NCBI Taxonomy" id="155900"/>
    <lineage>
        <taxon>unclassified sequences</taxon>
        <taxon>environmental samples</taxon>
    </lineage>
</organism>
<dbReference type="PROSITE" id="PS52016">
    <property type="entry name" value="TONB_DEPENDENT_REC_3"/>
    <property type="match status" value="1"/>
</dbReference>
<dbReference type="AlphaFoldDB" id="E3T342"/>
<dbReference type="SUPFAM" id="SSF56935">
    <property type="entry name" value="Porins"/>
    <property type="match status" value="1"/>
</dbReference>
<dbReference type="InterPro" id="IPR037066">
    <property type="entry name" value="Plug_dom_sf"/>
</dbReference>
<dbReference type="Pfam" id="PF07715">
    <property type="entry name" value="Plug"/>
    <property type="match status" value="1"/>
</dbReference>
<evidence type="ECO:0000256" key="2">
    <source>
        <dbReference type="ARBA" id="ARBA00022448"/>
    </source>
</evidence>